<dbReference type="PROSITE" id="PS00086">
    <property type="entry name" value="CYTOCHROME_P450"/>
    <property type="match status" value="1"/>
</dbReference>
<dbReference type="InterPro" id="IPR001128">
    <property type="entry name" value="Cyt_P450"/>
</dbReference>
<comment type="function">
    <text evidence="2">May be involved in the metabolism of insect hormones and in the breakdown of synthetic insecticides.</text>
</comment>
<dbReference type="Proteomes" id="UP001652582">
    <property type="component" value="Chromosome 9"/>
</dbReference>
<reference evidence="11" key="1">
    <citation type="submission" date="2025-08" db="UniProtKB">
        <authorList>
            <consortium name="RefSeq"/>
        </authorList>
    </citation>
    <scope>IDENTIFICATION</scope>
</reference>
<dbReference type="PANTHER" id="PTHR24291">
    <property type="entry name" value="CYTOCHROME P450 FAMILY 4"/>
    <property type="match status" value="1"/>
</dbReference>
<evidence type="ECO:0000256" key="4">
    <source>
        <dbReference type="ARBA" id="ARBA00022617"/>
    </source>
</evidence>
<evidence type="ECO:0000256" key="9">
    <source>
        <dbReference type="RuleBase" id="RU000461"/>
    </source>
</evidence>
<dbReference type="InterPro" id="IPR002401">
    <property type="entry name" value="Cyt_P450_E_grp-I"/>
</dbReference>
<gene>
    <name evidence="11" type="primary">LOC112047466</name>
</gene>
<proteinExistence type="inferred from homology"/>
<evidence type="ECO:0000313" key="11">
    <source>
        <dbReference type="RefSeq" id="XP_052739350.1"/>
    </source>
</evidence>
<protein>
    <submittedName>
        <fullName evidence="11">Cytochrome P450 4C1-like isoform X1</fullName>
    </submittedName>
</protein>
<dbReference type="Pfam" id="PF00067">
    <property type="entry name" value="p450"/>
    <property type="match status" value="1"/>
</dbReference>
<dbReference type="PANTHER" id="PTHR24291:SF105">
    <property type="entry name" value="CYTOCHROME P450 4P1-RELATED"/>
    <property type="match status" value="1"/>
</dbReference>
<dbReference type="PRINTS" id="PR00385">
    <property type="entry name" value="P450"/>
</dbReference>
<evidence type="ECO:0000256" key="5">
    <source>
        <dbReference type="ARBA" id="ARBA00022723"/>
    </source>
</evidence>
<evidence type="ECO:0000256" key="1">
    <source>
        <dbReference type="ARBA" id="ARBA00001971"/>
    </source>
</evidence>
<dbReference type="InterPro" id="IPR050196">
    <property type="entry name" value="Cytochrome_P450_Monoox"/>
</dbReference>
<evidence type="ECO:0000256" key="7">
    <source>
        <dbReference type="ARBA" id="ARBA00023004"/>
    </source>
</evidence>
<evidence type="ECO:0000256" key="3">
    <source>
        <dbReference type="ARBA" id="ARBA00010617"/>
    </source>
</evidence>
<dbReference type="CDD" id="cd20628">
    <property type="entry name" value="CYP4"/>
    <property type="match status" value="1"/>
</dbReference>
<dbReference type="GeneID" id="112047466"/>
<keyword evidence="5 9" id="KW-0479">Metal-binding</keyword>
<dbReference type="InterPro" id="IPR017972">
    <property type="entry name" value="Cyt_P450_CS"/>
</dbReference>
<evidence type="ECO:0000313" key="10">
    <source>
        <dbReference type="Proteomes" id="UP001652582"/>
    </source>
</evidence>
<comment type="cofactor">
    <cofactor evidence="1">
        <name>heme</name>
        <dbReference type="ChEBI" id="CHEBI:30413"/>
    </cofactor>
</comment>
<dbReference type="PRINTS" id="PR00463">
    <property type="entry name" value="EP450I"/>
</dbReference>
<dbReference type="RefSeq" id="XP_052739350.1">
    <property type="nucleotide sequence ID" value="XM_052883390.1"/>
</dbReference>
<evidence type="ECO:0000256" key="6">
    <source>
        <dbReference type="ARBA" id="ARBA00023002"/>
    </source>
</evidence>
<dbReference type="SUPFAM" id="SSF48264">
    <property type="entry name" value="Cytochrome P450"/>
    <property type="match status" value="1"/>
</dbReference>
<keyword evidence="10" id="KW-1185">Reference proteome</keyword>
<dbReference type="InterPro" id="IPR036396">
    <property type="entry name" value="Cyt_P450_sf"/>
</dbReference>
<evidence type="ECO:0000256" key="2">
    <source>
        <dbReference type="ARBA" id="ARBA00003690"/>
    </source>
</evidence>
<sequence length="501" mass="58485">MSSVLTIILLSTIVLLLLYYRCMKNERLLLKIPGPRSFPLIGNSFHFWMPPNKLFLFLRTLHKLYGGLIRMHAVNFWSVGLYNPEDIEKVLSSVRYNDKQGVYKFLQPWLGEGLLTSNGSKWHQRRKLLTPAFHFNVLKKYFQTITEQTEMFLKKVEMEVGNTQTDIHPLISSTTLQITCETTMGTSMSEEIKSVMSKYMNAIEIVGESVIKRICRAWLLYEPFFNLSKIGREQKAALSDLHTFTNKIINERKQFLMNIKSYRQENDEIISNKKGRLAMLDLLIENEKLGHITVEGIREEVDTFMFAGHDTTAAALTFLLMVIANDIEVQEKIYQEMQNIFGESQRSATMQELSEMSYLECCIKESLRLYPSVPFIARYVTEEINLCGYTIPAHTNYHIFIYDLHRRADIYPEPERFIPERFLPENCAKRHRYAYIPFSAGPRNCIGQKFAMLEMKSLVSSLLRRFRLEAVTKPSDLQFRTDLVLRTDNQPIYVRFCNRIC</sequence>
<dbReference type="Gene3D" id="1.10.630.10">
    <property type="entry name" value="Cytochrome P450"/>
    <property type="match status" value="1"/>
</dbReference>
<evidence type="ECO:0000256" key="8">
    <source>
        <dbReference type="ARBA" id="ARBA00023033"/>
    </source>
</evidence>
<organism evidence="10 11">
    <name type="scientific">Bicyclus anynana</name>
    <name type="common">Squinting bush brown butterfly</name>
    <dbReference type="NCBI Taxonomy" id="110368"/>
    <lineage>
        <taxon>Eukaryota</taxon>
        <taxon>Metazoa</taxon>
        <taxon>Ecdysozoa</taxon>
        <taxon>Arthropoda</taxon>
        <taxon>Hexapoda</taxon>
        <taxon>Insecta</taxon>
        <taxon>Pterygota</taxon>
        <taxon>Neoptera</taxon>
        <taxon>Endopterygota</taxon>
        <taxon>Lepidoptera</taxon>
        <taxon>Glossata</taxon>
        <taxon>Ditrysia</taxon>
        <taxon>Papilionoidea</taxon>
        <taxon>Nymphalidae</taxon>
        <taxon>Satyrinae</taxon>
        <taxon>Satyrini</taxon>
        <taxon>Mycalesina</taxon>
        <taxon>Bicyclus</taxon>
    </lineage>
</organism>
<keyword evidence="8 9" id="KW-0503">Monooxygenase</keyword>
<name>A0ABM3LJU6_BICAN</name>
<keyword evidence="4 9" id="KW-0349">Heme</keyword>
<keyword evidence="7 9" id="KW-0408">Iron</keyword>
<keyword evidence="6 9" id="KW-0560">Oxidoreductase</keyword>
<comment type="similarity">
    <text evidence="3 9">Belongs to the cytochrome P450 family.</text>
</comment>
<accession>A0ABM3LJU6</accession>